<dbReference type="InterPro" id="IPR001343">
    <property type="entry name" value="Hemolysn_Ca-bd"/>
</dbReference>
<evidence type="ECO:0000256" key="4">
    <source>
        <dbReference type="ARBA" id="ARBA00022656"/>
    </source>
</evidence>
<dbReference type="GO" id="GO:0090729">
    <property type="term" value="F:toxin activity"/>
    <property type="evidence" value="ECO:0007669"/>
    <property type="project" value="UniProtKB-KW"/>
</dbReference>
<sequence>MATTTIATATSIKGTVFVRDAQGNERVLHQGDVINAESKLVVTAGGRASLKFANGEVLVFGPGDHMVGANMQPADAFAAAPGDVAGMAEGLLTADAAAARIAQAIRQGQDIDGLLEETAAGAAGGGASEGHGFVRLDRISEELGAGSGSYRFSSGSADTDDDGSGERDAYLMSPLGGAPSDTTPPGQPTVTIISDADNNGYLTADELNDGKVEVRIDLPADAQAGDIVEVTDGNTTQEITLTPEMIEDGGITIEFDAPGEGEEITITATITDPSGNTSPAGEDSVRVDTVAPDAPTVTLTSDANDDGFLNGDELAGGKVQVQIDLPPGTQPGDKVTVTDGTTSQEVILTPEMIGEGQVTVEFDAPGEGEQITVTATITDPAGNVSDPATDSATVDTTPPGTDPEDPTGGDPKAPTVTLTSDANDDGWLNAAELAGGQVQVRVDLPTSHVQAGDKLTITDGTSTQTITLTAGQIAAGSVTASFAAPAEGEQITVKATLTDPAGNVSPEGSDSARVDTTAPSSTAPTVTLTSDANDDGILNGAELTGGKVQVQVDLPAGTQAGDKVTVTDGTTPQIITLTPEMINEGHITVEFDAPGEGEQITVTATVSDPAGNTSPSGSDSAVVDTTASAAPKVTITEDANDDGYINQAELNGAIDVKIDLPAGAQAGDKLTVTDGTNTQTITLTAGQLTTGSVTTSFAAPAEGSTVTITATVTDAAGNVSLPGSDSAILDTTPPGTDPEDPTGGDPKAPTVTLTSDANDDGWLNAAELAGGQVQVRVDLPTSHVQAGDKLTITDGTSTQTITLTAGQIAAGSVTASFAAPAEGEQITVKATLTDPAGNVSPEGSDSARVDTTAPSSTAPTVTLTSDANDDGILNGAELTGGQVQVQVDLPAGTQAGDKVTVTDGTTPQIITLTPEMINEGHITVEFDAPGEGEQITVTATVSDPAGNTSPSGSDSAVVDTTASAAPKVTITEDANDDGYINQAELNGAIDVKIDLPAGAQAGDKLTVTDGTNTQTITLTAGQLTTGSVTTSFAAPAEGSTVTITATVTDAAGNVSLPGSDSAILDTTPPGTDPEDPTGGDPKAPTVTLTSDANDDGWLNAAELAGGQVQVRVDLPTSHVQAGDKLTITDGTSTQTITLTAGQIAAGSVTASFAAPAEGEQITVKATLTDPAGNVSPEGSDSARVDTTAPSSTAPTVTLTSDANDDGILNGAELTGGKVQVQVDLPAGTQAGDKVTVTDGTTPQIITLTPEMINEGHITVEFDAPGEGEQITVTATVSDPAGNTSPSGSDSAVVDTTASAAPKVTITEDANDDGYINQAELNGAIDVKIDLPAGAQAGDKLTVTDGTNTQTITLTAGQLTTGSVTTSFAAPAEGSTVTITATVTDAAGNVSLPGSDSAILDTTPPGTDPEDPTGGDPKAPTVTLTSDANDDGWLNAAELAGGQVQVRVDLPTSHVQAGDKLTITDGTSTQTITLTAGQIAAGSVTASFAAPAEGEQITVKATLTDPAGNVSPEGSDSARVDTTAPTTAPTVTLTSDANDDGILNGAELTGGQVAVRIDLPAGAQAGDKLTITDGTSTQTITLTSGHLTTGSVTTSFAAPAEGEKITVKATVTDPAGNASPEGSDSAIVRIMGSAPVIDDTGGIHSVLEKALASGSTAISGDISISDPDGDAIASISASAPGGLTSGGALVTWSGSFNAATGVYTLTGAANGAEVAKLTVGTNGHYDFTLSKPLDHSGAGADTLPLTFTVAASDGTNTGYGNLTINVVDAVPTAGEASHIVTVPNGQGNVAPEAGLHSGHNILGLVGLTLFDKFIDLGTRQAFGAFDINNNIKSVEISYQALIGLGFHKLTASQTLAAELGLNLEIKNDYGFLGLILPSSKIVITSQDGGPIDNMVINELLSTVHFEDSLINLDVLNATRIKVTDTNGLSDSAVVGTLADAGIFNLSKPSSYVTEGGSGNDTLVGGNGGVQIYGHAGNDKLTGGKGNDILRGGNGNDTLDGGAGSDIVIGGKGNDTLTGGAGSDIFRWERGDAGTPGNPAIDTVTDFKAAAVTSGGDILDLRGLLQGENYANLSNYLHFEKVGADTIIHISSTGGFAGGYSASLEDQTIVLKKVDLVSGYGGDQQIGMALLKQGVLLTDAPPSSVAGSLPGSFGADGGYVQSIGIGGNTYLYNDATNSVSQSGSSSQVTGYSYDAGSHWLTVTTARGETIKVNMADGGYVYSAGAPIPAGKETVLAYTFTDRDGDTASSSVRFTSDGVMNNVAPDATARNHHGLFGLVGVSLFDLIDFGNHQSFSAYDANNNIARVEISYTPLLALGQHNLTASKQLAASLGLKLEFQDEYGLISLLPTSHLVITAINGGPIDNLVINEMLGSVRFDDTAISLNLLNATKITVTDTYGLSDTSYAGKLIDASLLSSPDTHANIREGSAASDTLTASSKYGERLYGFDGDDTLNGGRGNDLLRGGDGNDKLNGGEGNDILIGGSGNDTLTGGLGSDIFRWELGDGGRPGTPAIDTVTDFNAAAVSAKGDVLDLRSLLVGENHQLGIGNLNNYIDISVSGGNTTIRISSHGDYTNGHYAAGAEDQRITLNNVNLYSEFGIADGNNTALLKSLLDSGKLLVD</sequence>
<feature type="region of interest" description="Disordered" evidence="8">
    <location>
        <begin position="1169"/>
        <end position="1204"/>
    </location>
</feature>
<dbReference type="PROSITE" id="PS00018">
    <property type="entry name" value="EF_HAND_1"/>
    <property type="match status" value="5"/>
</dbReference>
<dbReference type="InterPro" id="IPR003995">
    <property type="entry name" value="RTX_toxin_determinant-A"/>
</dbReference>
<reference evidence="9" key="1">
    <citation type="submission" date="2017-03" db="EMBL/GenBank/DDBJ databases">
        <authorList>
            <consortium name="AG Boll"/>
        </authorList>
    </citation>
    <scope>NUCLEOTIDE SEQUENCE [LARGE SCALE GENOMIC DNA]</scope>
    <source>
        <strain evidence="9">Chol</strain>
    </source>
</reference>
<dbReference type="InterPro" id="IPR011049">
    <property type="entry name" value="Serralysin-like_metalloprot_C"/>
</dbReference>
<keyword evidence="6" id="KW-0843">Virulence</keyword>
<dbReference type="InterPro" id="IPR018247">
    <property type="entry name" value="EF_Hand_1_Ca_BS"/>
</dbReference>
<feature type="compositionally biased region" description="Low complexity" evidence="8">
    <location>
        <begin position="1521"/>
        <end position="1533"/>
    </location>
</feature>
<feature type="compositionally biased region" description="Low complexity" evidence="8">
    <location>
        <begin position="516"/>
        <end position="530"/>
    </location>
</feature>
<proteinExistence type="predicted"/>
<dbReference type="InterPro" id="IPR047777">
    <property type="entry name" value="LapA-like_RM"/>
</dbReference>
<evidence type="ECO:0008006" key="11">
    <source>
        <dbReference type="Google" id="ProtNLM"/>
    </source>
</evidence>
<organism evidence="9 10">
    <name type="scientific">Sterolibacterium denitrificans</name>
    <dbReference type="NCBI Taxonomy" id="157592"/>
    <lineage>
        <taxon>Bacteria</taxon>
        <taxon>Pseudomonadati</taxon>
        <taxon>Pseudomonadota</taxon>
        <taxon>Betaproteobacteria</taxon>
        <taxon>Nitrosomonadales</taxon>
        <taxon>Sterolibacteriaceae</taxon>
        <taxon>Sterolibacterium</taxon>
    </lineage>
</organism>
<dbReference type="SUPFAM" id="SSF51120">
    <property type="entry name" value="beta-Roll"/>
    <property type="match status" value="2"/>
</dbReference>
<dbReference type="NCBIfam" id="TIGR03661">
    <property type="entry name" value="T1SS_VCA0849"/>
    <property type="match status" value="2"/>
</dbReference>
<accession>A0A7Z7MU25</accession>
<dbReference type="RefSeq" id="WP_154715748.1">
    <property type="nucleotide sequence ID" value="NZ_LT837803.1"/>
</dbReference>
<evidence type="ECO:0000313" key="10">
    <source>
        <dbReference type="Proteomes" id="UP000242886"/>
    </source>
</evidence>
<dbReference type="InterPro" id="IPR050557">
    <property type="entry name" value="RTX_toxin/Mannuronan_C5-epim"/>
</dbReference>
<evidence type="ECO:0000256" key="2">
    <source>
        <dbReference type="ARBA" id="ARBA00004613"/>
    </source>
</evidence>
<feature type="compositionally biased region" description="Low complexity" evidence="8">
    <location>
        <begin position="851"/>
        <end position="865"/>
    </location>
</feature>
<evidence type="ECO:0000256" key="8">
    <source>
        <dbReference type="SAM" id="MobiDB-lite"/>
    </source>
</evidence>
<feature type="compositionally biased region" description="Low complexity" evidence="8">
    <location>
        <begin position="1186"/>
        <end position="1200"/>
    </location>
</feature>
<evidence type="ECO:0000256" key="5">
    <source>
        <dbReference type="ARBA" id="ARBA00022737"/>
    </source>
</evidence>
<evidence type="ECO:0000256" key="1">
    <source>
        <dbReference type="ARBA" id="ARBA00004370"/>
    </source>
</evidence>
<keyword evidence="3" id="KW-0964">Secreted</keyword>
<dbReference type="Pfam" id="PF00353">
    <property type="entry name" value="HemolysinCabind"/>
    <property type="match status" value="3"/>
</dbReference>
<dbReference type="Gene3D" id="2.60.40.10">
    <property type="entry name" value="Immunoglobulins"/>
    <property type="match status" value="13"/>
</dbReference>
<dbReference type="PRINTS" id="PR00313">
    <property type="entry name" value="CABNDNGRPT"/>
</dbReference>
<dbReference type="Gene3D" id="2.150.10.10">
    <property type="entry name" value="Serralysin-like metalloprotease, C-terminal"/>
    <property type="match status" value="3"/>
</dbReference>
<dbReference type="Proteomes" id="UP000242886">
    <property type="component" value="Chromosome SDENCHOL"/>
</dbReference>
<feature type="region of interest" description="Disordered" evidence="8">
    <location>
        <begin position="1390"/>
        <end position="1420"/>
    </location>
</feature>
<dbReference type="EMBL" id="LT837803">
    <property type="protein sequence ID" value="SMB21234.1"/>
    <property type="molecule type" value="Genomic_DNA"/>
</dbReference>
<evidence type="ECO:0000256" key="7">
    <source>
        <dbReference type="ARBA" id="ARBA00023136"/>
    </source>
</evidence>
<dbReference type="GO" id="GO:0016020">
    <property type="term" value="C:membrane"/>
    <property type="evidence" value="ECO:0007669"/>
    <property type="project" value="UniProtKB-SubCell"/>
</dbReference>
<gene>
    <name evidence="9" type="ORF">SDENCHOL_10235</name>
</gene>
<evidence type="ECO:0000256" key="3">
    <source>
        <dbReference type="ARBA" id="ARBA00022525"/>
    </source>
</evidence>
<feature type="region of interest" description="Disordered" evidence="8">
    <location>
        <begin position="498"/>
        <end position="534"/>
    </location>
</feature>
<dbReference type="PANTHER" id="PTHR38340:SF1">
    <property type="entry name" value="S-LAYER PROTEIN"/>
    <property type="match status" value="1"/>
</dbReference>
<evidence type="ECO:0000256" key="6">
    <source>
        <dbReference type="ARBA" id="ARBA00023026"/>
    </source>
</evidence>
<comment type="subcellular location">
    <subcellularLocation>
        <location evidence="1">Membrane</location>
    </subcellularLocation>
    <subcellularLocation>
        <location evidence="2">Secreted</location>
    </subcellularLocation>
</comment>
<name>A0A7Z7MU25_9PROT</name>
<keyword evidence="5" id="KW-0677">Repeat</keyword>
<keyword evidence="10" id="KW-1185">Reference proteome</keyword>
<dbReference type="PROSITE" id="PS00330">
    <property type="entry name" value="HEMOLYSIN_CALCIUM"/>
    <property type="match status" value="4"/>
</dbReference>
<dbReference type="PRINTS" id="PR01488">
    <property type="entry name" value="RTXTOXINA"/>
</dbReference>
<feature type="region of interest" description="Disordered" evidence="8">
    <location>
        <begin position="147"/>
        <end position="188"/>
    </location>
</feature>
<protein>
    <recommendedName>
        <fullName evidence="11">VWFA domain-containing protein</fullName>
    </recommendedName>
</protein>
<feature type="region of interest" description="Disordered" evidence="8">
    <location>
        <begin position="720"/>
        <end position="750"/>
    </location>
</feature>
<dbReference type="GO" id="GO:0005509">
    <property type="term" value="F:calcium ion binding"/>
    <property type="evidence" value="ECO:0007669"/>
    <property type="project" value="InterPro"/>
</dbReference>
<feature type="region of interest" description="Disordered" evidence="8">
    <location>
        <begin position="378"/>
        <end position="423"/>
    </location>
</feature>
<dbReference type="InterPro" id="IPR019960">
    <property type="entry name" value="T1SS_VCA0849"/>
</dbReference>
<evidence type="ECO:0000313" key="9">
    <source>
        <dbReference type="EMBL" id="SMB21234.1"/>
    </source>
</evidence>
<dbReference type="InterPro" id="IPR018511">
    <property type="entry name" value="Hemolysin-typ_Ca-bd_CS"/>
</dbReference>
<dbReference type="NCBIfam" id="NF033682">
    <property type="entry name" value="retention_LapA"/>
    <property type="match status" value="1"/>
</dbReference>
<feature type="region of interest" description="Disordered" evidence="8">
    <location>
        <begin position="1504"/>
        <end position="1537"/>
    </location>
</feature>
<keyword evidence="7" id="KW-0472">Membrane</keyword>
<dbReference type="InterPro" id="IPR013783">
    <property type="entry name" value="Ig-like_fold"/>
</dbReference>
<dbReference type="PANTHER" id="PTHR38340">
    <property type="entry name" value="S-LAYER PROTEIN"/>
    <property type="match status" value="1"/>
</dbReference>
<keyword evidence="4" id="KW-0800">Toxin</keyword>
<dbReference type="GO" id="GO:0005576">
    <property type="term" value="C:extracellular region"/>
    <property type="evidence" value="ECO:0007669"/>
    <property type="project" value="UniProtKB-SubCell"/>
</dbReference>
<feature type="region of interest" description="Disordered" evidence="8">
    <location>
        <begin position="833"/>
        <end position="869"/>
    </location>
</feature>
<feature type="region of interest" description="Disordered" evidence="8">
    <location>
        <begin position="1055"/>
        <end position="1086"/>
    </location>
</feature>